<keyword evidence="3" id="KW-0472">Membrane</keyword>
<dbReference type="SUPFAM" id="SSF48403">
    <property type="entry name" value="Ankyrin repeat"/>
    <property type="match status" value="1"/>
</dbReference>
<name>D8TT42_VOLCA</name>
<reference evidence="4 5" key="1">
    <citation type="journal article" date="2010" name="Science">
        <title>Genomic analysis of organismal complexity in the multicellular green alga Volvox carteri.</title>
        <authorList>
            <person name="Prochnik S.E."/>
            <person name="Umen J."/>
            <person name="Nedelcu A.M."/>
            <person name="Hallmann A."/>
            <person name="Miller S.M."/>
            <person name="Nishii I."/>
            <person name="Ferris P."/>
            <person name="Kuo A."/>
            <person name="Mitros T."/>
            <person name="Fritz-Laylin L.K."/>
            <person name="Hellsten U."/>
            <person name="Chapman J."/>
            <person name="Simakov O."/>
            <person name="Rensing S.A."/>
            <person name="Terry A."/>
            <person name="Pangilinan J."/>
            <person name="Kapitonov V."/>
            <person name="Jurka J."/>
            <person name="Salamov A."/>
            <person name="Shapiro H."/>
            <person name="Schmutz J."/>
            <person name="Grimwood J."/>
            <person name="Lindquist E."/>
            <person name="Lucas S."/>
            <person name="Grigoriev I.V."/>
            <person name="Schmitt R."/>
            <person name="Kirk D."/>
            <person name="Rokhsar D.S."/>
        </authorList>
    </citation>
    <scope>NUCLEOTIDE SEQUENCE [LARGE SCALE GENOMIC DNA]</scope>
    <source>
        <strain evidence="5">f. Nagariensis / Eve</strain>
    </source>
</reference>
<feature type="region of interest" description="Disordered" evidence="2">
    <location>
        <begin position="953"/>
        <end position="972"/>
    </location>
</feature>
<keyword evidence="5" id="KW-1185">Reference proteome</keyword>
<sequence>MVYSYIKQPHSPSLMELLLLKSSAAADGAAASVVGPGAGSFTRGPLDAYPCDAPTASRIIFLVARMDGTFLAAFRLPLCELWVPMVTTAILAQLFALLLMPRRLYMTWVRRVCMLLVGLLPKVVTLAAFLASPDERPNSYFNTYLPIEGAITIWQQIVYNYSLWPGIAVLATHCVLSIAICSMVTPRLSAAGLPAPFNPTWVMAHTYFCAALAVCATLLQHPTNAREVRAALRRTCDLAMAASARLQLWPSRCGRWPCRCGGWYQGLKQSSSGTHAGGPALADLHLTAAVRRLLSTSLSGCSGSTCSNSFTASSASVGSSAAPSEAGSAAGSGSHAAAAGVVQASRQATPCAGRPETAPTLPHQVVLEKGWQQQPQQLKQGLPDQQLVDVRPRLVARATQLAHGRDTGIVTTATVLGMIHAGKDAAASSGLAKGPAVTPATPYTSYTSPPSRAAVVATPPSGTFPPAGAFSLKQPTGLSKLTIVEDREFEAPAAVGVGVSMNAINHISARSRRFRRYQSRAPLQRVHMKIPWAEPEQLPGNFLERLNLALSEGLDCMAVGVSVRAGCIELVFDIVPQAAFDSATDFQAGQSRRRHARQHPPRAGPHFETSSTTEAQLQLPLQQQAPQHGQLQPGHLDLLGQVGLIGGGGSGSEEESDPHGALEAAVLSGLLGDAEPASWIEALHLQPPPGAEVLTQACGRVWISRWDHTLRQWVPERVGGIRPSQLPRITQVRPSCILVRHASSAAVLTANGDAGLRQNGGTGPGGPAGAGSAVVQVTVSNADGANAPVYSARCRGRYLPVVARRLSVSGGAGDAGRCESGDQAGLATYELELEPDGLPRNGLVILECRVGKLLSNWRPVIVTEDAHLAEELASLLAPSSSPPSAGPMPADHGDSACVMPLALHDLDSNAGREGGGSASGSDCDADAFGWDELHSDLGLWLDYLEVLGLTTSGSNGNSRRRSGEEGLVAAGSGGETGCGGARGPGGFGAEAVEAGNARTAGALDLRPGLAVLYSAENYRAHMAGIGVSLLEFAVDRGWSHTAGMLVGQMLSAGIPWAEVLRRCSDGLTLLHRAVRSGRGEMVQLVVQLGEQHGTPFNWQAASSEEDTAKGAIGSSGVTPLHLAASLADGGRLAERILREYQAACELWASAVDSYGMRPVDCARAFGHVHLVGETWNTHEASAPAVTALAVAPAPSGAPPGNPQRALTSAAPAQAAYTPPFDASTAAGTSTTASSTALMGCNTGDEVEAASGSVASVRRDARPPHPAFAVASTVTEALLGVAHLMTAPFVGDRHAEAAYVRAVGAEYVLWCCGYLVYQFSTVLAVAGRMMKELRGHEMGGMVLFCFPHVISAALLCADYSAWLRLREPLWVAVTVTRSLAKLLPAIGMLPYPASASNYLSGGMDVLLEGLIPAYFERMRAPIVLPLRALEGLATGLLYRSHRVKLRLAPEGVSEVAYAMAWTLGCGVITAALDVSCRRRLAAAVGAYSAGGGSRAPGARTRGSAVPEQGFVHSRSSTPCSFRIGVGVIFLLVQQKGITFIG</sequence>
<keyword evidence="1" id="KW-0040">ANK repeat</keyword>
<organism evidence="5">
    <name type="scientific">Volvox carteri f. nagariensis</name>
    <dbReference type="NCBI Taxonomy" id="3068"/>
    <lineage>
        <taxon>Eukaryota</taxon>
        <taxon>Viridiplantae</taxon>
        <taxon>Chlorophyta</taxon>
        <taxon>core chlorophytes</taxon>
        <taxon>Chlorophyceae</taxon>
        <taxon>CS clade</taxon>
        <taxon>Chlamydomonadales</taxon>
        <taxon>Volvocaceae</taxon>
        <taxon>Volvox</taxon>
    </lineage>
</organism>
<dbReference type="InParanoid" id="D8TT42"/>
<dbReference type="Gene3D" id="1.25.40.20">
    <property type="entry name" value="Ankyrin repeat-containing domain"/>
    <property type="match status" value="1"/>
</dbReference>
<feature type="transmembrane region" description="Helical" evidence="3">
    <location>
        <begin position="163"/>
        <end position="185"/>
    </location>
</feature>
<evidence type="ECO:0000256" key="3">
    <source>
        <dbReference type="SAM" id="Phobius"/>
    </source>
</evidence>
<feature type="repeat" description="ANK" evidence="1">
    <location>
        <begin position="1065"/>
        <end position="1089"/>
    </location>
</feature>
<gene>
    <name evidence="4" type="ORF">VOLCADRAFT_89960</name>
</gene>
<feature type="transmembrane region" description="Helical" evidence="3">
    <location>
        <begin position="197"/>
        <end position="219"/>
    </location>
</feature>
<dbReference type="GeneID" id="9618748"/>
<keyword evidence="3" id="KW-0812">Transmembrane</keyword>
<dbReference type="EMBL" id="GL378336">
    <property type="protein sequence ID" value="EFJ49129.1"/>
    <property type="molecule type" value="Genomic_DNA"/>
</dbReference>
<dbReference type="KEGG" id="vcn:VOLCADRAFT_89960"/>
<feature type="transmembrane region" description="Helical" evidence="3">
    <location>
        <begin position="112"/>
        <end position="131"/>
    </location>
</feature>
<evidence type="ECO:0000313" key="4">
    <source>
        <dbReference type="EMBL" id="EFJ49129.1"/>
    </source>
</evidence>
<feature type="region of interest" description="Disordered" evidence="2">
    <location>
        <begin position="586"/>
        <end position="614"/>
    </location>
</feature>
<dbReference type="OrthoDB" id="543645at2759"/>
<keyword evidence="3" id="KW-1133">Transmembrane helix</keyword>
<dbReference type="RefSeq" id="XP_002949577.1">
    <property type="nucleotide sequence ID" value="XM_002949531.1"/>
</dbReference>
<dbReference type="InterPro" id="IPR002110">
    <property type="entry name" value="Ankyrin_rpt"/>
</dbReference>
<proteinExistence type="predicted"/>
<accession>D8TT42</accession>
<dbReference type="InterPro" id="IPR036770">
    <property type="entry name" value="Ankyrin_rpt-contain_sf"/>
</dbReference>
<protein>
    <submittedName>
        <fullName evidence="4">Uncharacterized protein</fullName>
    </submittedName>
</protein>
<feature type="compositionally biased region" description="Basic residues" evidence="2">
    <location>
        <begin position="591"/>
        <end position="600"/>
    </location>
</feature>
<dbReference type="PROSITE" id="PS50297">
    <property type="entry name" value="ANK_REP_REGION"/>
    <property type="match status" value="1"/>
</dbReference>
<evidence type="ECO:0000256" key="1">
    <source>
        <dbReference type="PROSITE-ProRule" id="PRU00023"/>
    </source>
</evidence>
<evidence type="ECO:0000256" key="2">
    <source>
        <dbReference type="SAM" id="MobiDB-lite"/>
    </source>
</evidence>
<dbReference type="Proteomes" id="UP000001058">
    <property type="component" value="Unassembled WGS sequence"/>
</dbReference>
<dbReference type="PROSITE" id="PS50088">
    <property type="entry name" value="ANK_REPEAT"/>
    <property type="match status" value="1"/>
</dbReference>
<feature type="region of interest" description="Disordered" evidence="2">
    <location>
        <begin position="877"/>
        <end position="896"/>
    </location>
</feature>
<evidence type="ECO:0000313" key="5">
    <source>
        <dbReference type="Proteomes" id="UP000001058"/>
    </source>
</evidence>
<feature type="transmembrane region" description="Helical" evidence="3">
    <location>
        <begin position="81"/>
        <end position="100"/>
    </location>
</feature>